<protein>
    <submittedName>
        <fullName evidence="2">Uncharacterized protein</fullName>
    </submittedName>
</protein>
<dbReference type="AlphaFoldDB" id="A0A2A5JQN1"/>
<evidence type="ECO:0000313" key="3">
    <source>
        <dbReference type="Proteomes" id="UP000228621"/>
    </source>
</evidence>
<evidence type="ECO:0000256" key="1">
    <source>
        <dbReference type="SAM" id="SignalP"/>
    </source>
</evidence>
<comment type="caution">
    <text evidence="2">The sequence shown here is derived from an EMBL/GenBank/DDBJ whole genome shotgun (WGS) entry which is preliminary data.</text>
</comment>
<name>A0A2A5JQN1_PSEO7</name>
<organism evidence="2 3">
    <name type="scientific">Pseudoalteromonas piscicida</name>
    <dbReference type="NCBI Taxonomy" id="43662"/>
    <lineage>
        <taxon>Bacteria</taxon>
        <taxon>Pseudomonadati</taxon>
        <taxon>Pseudomonadota</taxon>
        <taxon>Gammaproteobacteria</taxon>
        <taxon>Alteromonadales</taxon>
        <taxon>Pseudoalteromonadaceae</taxon>
        <taxon>Pseudoalteromonas</taxon>
    </lineage>
</organism>
<dbReference type="EMBL" id="NKHF01000046">
    <property type="protein sequence ID" value="PCK31728.1"/>
    <property type="molecule type" value="Genomic_DNA"/>
</dbReference>
<dbReference type="Proteomes" id="UP000228621">
    <property type="component" value="Unassembled WGS sequence"/>
</dbReference>
<dbReference type="RefSeq" id="WP_099642080.1">
    <property type="nucleotide sequence ID" value="NZ_JAQPZX010000013.1"/>
</dbReference>
<accession>A0A2A5JQN1</accession>
<feature type="chain" id="PRO_5012020441" evidence="1">
    <location>
        <begin position="21"/>
        <end position="249"/>
    </location>
</feature>
<dbReference type="OrthoDB" id="5519458at2"/>
<sequence length="249" mass="28447">MKSLNPFWLAILLISFNSLAVTPNSEVMQRWFAQPTAIDGWHMTHHQSFFTLTPSEQNDSHGEVYYAPEQLPCIVSVPHRFHDKHTLTIGTQLFKQACQLLVTNTKHRYDPHPTEKTLDYAKQVRNIHTAAISGFVALNPTATVFQIHGFSQKKRKTTAGKLSEVILSQGKQNNETLWKIKSCLVKQGYRALIYPQEVKELGGTQNVVHQLALPAYHFVHIELSYQIRKQLINNNQQLEQFSECVQSAL</sequence>
<keyword evidence="3" id="KW-1185">Reference proteome</keyword>
<feature type="signal peptide" evidence="1">
    <location>
        <begin position="1"/>
        <end position="20"/>
    </location>
</feature>
<gene>
    <name evidence="2" type="ORF">CEX98_10770</name>
</gene>
<reference evidence="3" key="1">
    <citation type="journal article" date="2019" name="Genome Announc.">
        <title>Draft Genome Sequence of Pseudoalteromonas piscicida Strain 36Y ROTHPW, an Hypersaline Seawater Isolate from the South Coast of Sonora, Mexico.</title>
        <authorList>
            <person name="Sanchez-Diaz R."/>
            <person name="Molina-Garza Z.J."/>
            <person name="Cruz-Suarez L.E."/>
            <person name="Selvin J."/>
            <person name="Kiran G.S."/>
            <person name="Ibarra-Gamez J.C."/>
            <person name="Gomez-Gil B."/>
            <person name="Galaviz-Silva L."/>
        </authorList>
    </citation>
    <scope>NUCLEOTIDE SEQUENCE [LARGE SCALE GENOMIC DNA]</scope>
    <source>
        <strain evidence="3">36Y_RITHPW</strain>
    </source>
</reference>
<evidence type="ECO:0000313" key="2">
    <source>
        <dbReference type="EMBL" id="PCK31728.1"/>
    </source>
</evidence>
<keyword evidence="1" id="KW-0732">Signal</keyword>
<proteinExistence type="predicted"/>